<sequence length="111" mass="12313">MRTFYATVALTLLTASSMLNAATYKGQKIYIETCKECHGGGQALAASKKQRIWAKMMDNQGEKLAQIHLNSKKADASWPYFNSKTYTKNAKHLEDFLVEYAADSGNVPACN</sequence>
<dbReference type="OrthoDB" id="5334893at2"/>
<reference evidence="7 8" key="1">
    <citation type="journal article" date="2012" name="Stand. Genomic Sci.">
        <title>Complete genome sequence of the sulfur compounds oxidizing chemolithoautotroph Sulfuricurvum kujiense type strain (YK-1(T)).</title>
        <authorList>
            <person name="Han C."/>
            <person name="Kotsyurbenko O."/>
            <person name="Chertkov O."/>
            <person name="Held B."/>
            <person name="Lapidus A."/>
            <person name="Nolan M."/>
            <person name="Lucas S."/>
            <person name="Hammon N."/>
            <person name="Deshpande S."/>
            <person name="Cheng J.F."/>
            <person name="Tapia R."/>
            <person name="Goodwin L.A."/>
            <person name="Pitluck S."/>
            <person name="Liolios K."/>
            <person name="Pagani I."/>
            <person name="Ivanova N."/>
            <person name="Mavromatis K."/>
            <person name="Mikhailova N."/>
            <person name="Pati A."/>
            <person name="Chen A."/>
            <person name="Palaniappan K."/>
            <person name="Land M."/>
            <person name="Hauser L."/>
            <person name="Chang Y.J."/>
            <person name="Jeffries C.D."/>
            <person name="Brambilla E.M."/>
            <person name="Rohde M."/>
            <person name="Spring S."/>
            <person name="Sikorski J."/>
            <person name="Goker M."/>
            <person name="Woyke T."/>
            <person name="Bristow J."/>
            <person name="Eisen J.A."/>
            <person name="Markowitz V."/>
            <person name="Hugenholtz P."/>
            <person name="Kyrpides N.C."/>
            <person name="Klenk H.P."/>
            <person name="Detter J.C."/>
        </authorList>
    </citation>
    <scope>NUCLEOTIDE SEQUENCE [LARGE SCALE GENOMIC DNA]</scope>
    <source>
        <strain evidence="8">ATCC BAA-921 / DSM 16994 / JCM 11577 / YK-1</strain>
    </source>
</reference>
<accession>E4U291</accession>
<name>E4U291_SULKY</name>
<dbReference type="SUPFAM" id="SSF46626">
    <property type="entry name" value="Cytochrome c"/>
    <property type="match status" value="1"/>
</dbReference>
<gene>
    <name evidence="7" type="ordered locus">Sulku_0875</name>
</gene>
<dbReference type="EMBL" id="CP002355">
    <property type="protein sequence ID" value="ADR33541.1"/>
    <property type="molecule type" value="Genomic_DNA"/>
</dbReference>
<dbReference type="KEGG" id="sku:Sulku_0875"/>
<evidence type="ECO:0000259" key="6">
    <source>
        <dbReference type="PROSITE" id="PS51007"/>
    </source>
</evidence>
<feature type="domain" description="Cytochrome c" evidence="6">
    <location>
        <begin position="21"/>
        <end position="101"/>
    </location>
</feature>
<keyword evidence="1 4" id="KW-0349">Heme</keyword>
<dbReference type="PROSITE" id="PS51007">
    <property type="entry name" value="CYTC"/>
    <property type="match status" value="1"/>
</dbReference>
<dbReference type="Gene3D" id="1.10.760.10">
    <property type="entry name" value="Cytochrome c-like domain"/>
    <property type="match status" value="1"/>
</dbReference>
<dbReference type="InterPro" id="IPR036909">
    <property type="entry name" value="Cyt_c-like_dom_sf"/>
</dbReference>
<evidence type="ECO:0000256" key="4">
    <source>
        <dbReference type="PROSITE-ProRule" id="PRU00433"/>
    </source>
</evidence>
<organism evidence="7 8">
    <name type="scientific">Sulfuricurvum kujiense (strain ATCC BAA-921 / DSM 16994 / JCM 11577 / YK-1)</name>
    <dbReference type="NCBI Taxonomy" id="709032"/>
    <lineage>
        <taxon>Bacteria</taxon>
        <taxon>Pseudomonadati</taxon>
        <taxon>Campylobacterota</taxon>
        <taxon>Epsilonproteobacteria</taxon>
        <taxon>Campylobacterales</taxon>
        <taxon>Sulfurimonadaceae</taxon>
        <taxon>Sulfuricurvum</taxon>
    </lineage>
</organism>
<proteinExistence type="predicted"/>
<keyword evidence="3 4" id="KW-0408">Iron</keyword>
<dbReference type="AlphaFoldDB" id="E4U291"/>
<dbReference type="GO" id="GO:0009055">
    <property type="term" value="F:electron transfer activity"/>
    <property type="evidence" value="ECO:0007669"/>
    <property type="project" value="InterPro"/>
</dbReference>
<protein>
    <recommendedName>
        <fullName evidence="6">Cytochrome c domain-containing protein</fullName>
    </recommendedName>
</protein>
<dbReference type="Proteomes" id="UP000008721">
    <property type="component" value="Chromosome"/>
</dbReference>
<dbReference type="eggNOG" id="ENOG50319KE">
    <property type="taxonomic scope" value="Bacteria"/>
</dbReference>
<dbReference type="GO" id="GO:0046872">
    <property type="term" value="F:metal ion binding"/>
    <property type="evidence" value="ECO:0007669"/>
    <property type="project" value="UniProtKB-KW"/>
</dbReference>
<evidence type="ECO:0000256" key="5">
    <source>
        <dbReference type="SAM" id="SignalP"/>
    </source>
</evidence>
<keyword evidence="5" id="KW-0732">Signal</keyword>
<feature type="signal peptide" evidence="5">
    <location>
        <begin position="1"/>
        <end position="21"/>
    </location>
</feature>
<evidence type="ECO:0000313" key="8">
    <source>
        <dbReference type="Proteomes" id="UP000008721"/>
    </source>
</evidence>
<dbReference type="GO" id="GO:0020037">
    <property type="term" value="F:heme binding"/>
    <property type="evidence" value="ECO:0007669"/>
    <property type="project" value="InterPro"/>
</dbReference>
<dbReference type="STRING" id="709032.Sulku_0875"/>
<keyword evidence="8" id="KW-1185">Reference proteome</keyword>
<feature type="chain" id="PRO_5003187527" description="Cytochrome c domain-containing protein" evidence="5">
    <location>
        <begin position="22"/>
        <end position="111"/>
    </location>
</feature>
<dbReference type="InterPro" id="IPR009056">
    <property type="entry name" value="Cyt_c-like_dom"/>
</dbReference>
<evidence type="ECO:0000313" key="7">
    <source>
        <dbReference type="EMBL" id="ADR33541.1"/>
    </source>
</evidence>
<evidence type="ECO:0000256" key="3">
    <source>
        <dbReference type="ARBA" id="ARBA00023004"/>
    </source>
</evidence>
<dbReference type="HOGENOM" id="CLU_171893_0_0_7"/>
<evidence type="ECO:0000256" key="2">
    <source>
        <dbReference type="ARBA" id="ARBA00022723"/>
    </source>
</evidence>
<keyword evidence="2 4" id="KW-0479">Metal-binding</keyword>
<dbReference type="RefSeq" id="WP_013459738.1">
    <property type="nucleotide sequence ID" value="NC_014762.1"/>
</dbReference>
<evidence type="ECO:0000256" key="1">
    <source>
        <dbReference type="ARBA" id="ARBA00022617"/>
    </source>
</evidence>